<evidence type="ECO:0000256" key="2">
    <source>
        <dbReference type="ARBA" id="ARBA00022777"/>
    </source>
</evidence>
<dbReference type="Pfam" id="PF13185">
    <property type="entry name" value="GAF_2"/>
    <property type="match status" value="2"/>
</dbReference>
<name>A0A2S6GBQ5_9PSEU</name>
<feature type="region of interest" description="Disordered" evidence="4">
    <location>
        <begin position="1"/>
        <end position="155"/>
    </location>
</feature>
<keyword evidence="8" id="KW-1185">Reference proteome</keyword>
<dbReference type="SMART" id="SM00387">
    <property type="entry name" value="HATPase_c"/>
    <property type="match status" value="1"/>
</dbReference>
<proteinExistence type="predicted"/>
<dbReference type="Pfam" id="PF02518">
    <property type="entry name" value="HATPase_c"/>
    <property type="match status" value="1"/>
</dbReference>
<dbReference type="SUPFAM" id="SSF55874">
    <property type="entry name" value="ATPase domain of HSP90 chaperone/DNA topoisomerase II/histidine kinase"/>
    <property type="match status" value="1"/>
</dbReference>
<keyword evidence="1" id="KW-0808">Transferase</keyword>
<accession>A0A2S6GBQ5</accession>
<dbReference type="InterPro" id="IPR036890">
    <property type="entry name" value="HATPase_C_sf"/>
</dbReference>
<dbReference type="GO" id="GO:0000155">
    <property type="term" value="F:phosphorelay sensor kinase activity"/>
    <property type="evidence" value="ECO:0007669"/>
    <property type="project" value="InterPro"/>
</dbReference>
<dbReference type="GO" id="GO:0016020">
    <property type="term" value="C:membrane"/>
    <property type="evidence" value="ECO:0007669"/>
    <property type="project" value="InterPro"/>
</dbReference>
<dbReference type="Gene3D" id="3.30.565.10">
    <property type="entry name" value="Histidine kinase-like ATPase, C-terminal domain"/>
    <property type="match status" value="1"/>
</dbReference>
<dbReference type="EMBL" id="PTIX01000041">
    <property type="protein sequence ID" value="PPK61471.1"/>
    <property type="molecule type" value="Genomic_DNA"/>
</dbReference>
<feature type="domain" description="GAF" evidence="5">
    <location>
        <begin position="362"/>
        <end position="514"/>
    </location>
</feature>
<gene>
    <name evidence="7" type="ORF">CLV40_14121</name>
</gene>
<feature type="region of interest" description="Disordered" evidence="4">
    <location>
        <begin position="711"/>
        <end position="735"/>
    </location>
</feature>
<feature type="domain" description="GAF" evidence="5">
    <location>
        <begin position="194"/>
        <end position="341"/>
    </location>
</feature>
<dbReference type="InterPro" id="IPR003018">
    <property type="entry name" value="GAF"/>
</dbReference>
<dbReference type="AlphaFoldDB" id="A0A2S6GBQ5"/>
<dbReference type="InterPro" id="IPR050482">
    <property type="entry name" value="Sensor_HK_TwoCompSys"/>
</dbReference>
<dbReference type="CDD" id="cd16917">
    <property type="entry name" value="HATPase_UhpB-NarQ-NarX-like"/>
    <property type="match status" value="1"/>
</dbReference>
<feature type="compositionally biased region" description="Low complexity" evidence="4">
    <location>
        <begin position="123"/>
        <end position="146"/>
    </location>
</feature>
<feature type="compositionally biased region" description="Basic and acidic residues" evidence="4">
    <location>
        <begin position="724"/>
        <end position="735"/>
    </location>
</feature>
<dbReference type="Proteomes" id="UP000239203">
    <property type="component" value="Unassembled WGS sequence"/>
</dbReference>
<evidence type="ECO:0000313" key="7">
    <source>
        <dbReference type="EMBL" id="PPK61471.1"/>
    </source>
</evidence>
<dbReference type="RefSeq" id="WP_104483486.1">
    <property type="nucleotide sequence ID" value="NZ_CP154825.1"/>
</dbReference>
<dbReference type="GO" id="GO:0046983">
    <property type="term" value="F:protein dimerization activity"/>
    <property type="evidence" value="ECO:0007669"/>
    <property type="project" value="InterPro"/>
</dbReference>
<feature type="compositionally biased region" description="Low complexity" evidence="4">
    <location>
        <begin position="35"/>
        <end position="66"/>
    </location>
</feature>
<dbReference type="Gene3D" id="3.30.450.40">
    <property type="match status" value="2"/>
</dbReference>
<evidence type="ECO:0000313" key="8">
    <source>
        <dbReference type="Proteomes" id="UP000239203"/>
    </source>
</evidence>
<dbReference type="Gene3D" id="1.20.5.1930">
    <property type="match status" value="1"/>
</dbReference>
<dbReference type="PANTHER" id="PTHR24421">
    <property type="entry name" value="NITRATE/NITRITE SENSOR PROTEIN NARX-RELATED"/>
    <property type="match status" value="1"/>
</dbReference>
<keyword evidence="3" id="KW-0902">Two-component regulatory system</keyword>
<protein>
    <submittedName>
        <fullName evidence="7">GAF domain-containing protein</fullName>
    </submittedName>
</protein>
<evidence type="ECO:0000259" key="6">
    <source>
        <dbReference type="SMART" id="SM00387"/>
    </source>
</evidence>
<dbReference type="Pfam" id="PF07730">
    <property type="entry name" value="HisKA_3"/>
    <property type="match status" value="1"/>
</dbReference>
<feature type="domain" description="Histidine kinase/HSP90-like ATPase" evidence="6">
    <location>
        <begin position="625"/>
        <end position="718"/>
    </location>
</feature>
<sequence length="735" mass="77202">MGEAAADQPGGPARPPGGSADHTTPDAAGDPEINTTTTGIPTPGAAPGAVAHTTPAPETAETTAPPGIFAITPPAGHPADHTRQAGDPAATTETTAMTDADPVTAAADGTATDGTTAHDDPTHGTTTDDTDTGATPTGAATTRAPGSDPAADDLDTRRRNLFRGLVDRAAAAEVSQDRMRHLLDAVLSVASDLSLPAVLRRIVTAGCELAGARYGALGVLGQDGAFEALTHAGLDDRTGREIGALPVGKGILGLVIERPEPLRVPDLTGHEAAAGFPENHPRMGSFLGVPIRVRGEVFGNLYLTEKVGGRGFTQEDEDVVVALAAAAGMAIENARHYDRSIRRERWLRATTEVTAVLRTNVCDAEGLDLMVRRAREVAGAVLAFVAVPAGPEHLEVRAVDGTLSTELAGSRMAAGDSITGDVFSTGRARVLGEVAQATLTRSVATFHQLPEGISGLGPAVFVPMSTGSRASGVLMLAREHGGTRFDDEDVRMVTDFATHAALAIEFAYAQQDRQRLALYEERDRIARDLHDLVIQRLFAIGLGLQGLRRSPHNPDAGERLGGFVAEIDQTIREIRRSIFSLQQPANGPYSLRGEILRAISEATVTLGFEPTVRLEGPLDSVVPADVALDLMATLREALSNVVRHAGASGVALTVAVDRHATRLRLLVRDDGRGLPADITHRGGLSNMVQRARRWEGDCVIDSPAVGGTRVDWDVPLRRPAPTGRDQDARGQEARG</sequence>
<keyword evidence="2" id="KW-0418">Kinase</keyword>
<evidence type="ECO:0000256" key="3">
    <source>
        <dbReference type="ARBA" id="ARBA00023012"/>
    </source>
</evidence>
<feature type="compositionally biased region" description="Low complexity" evidence="4">
    <location>
        <begin position="87"/>
        <end position="115"/>
    </location>
</feature>
<dbReference type="PANTHER" id="PTHR24421:SF56">
    <property type="entry name" value="OXYGEN SENSOR HISTIDINE KINASE RESPONSE REGULATOR DOST"/>
    <property type="match status" value="1"/>
</dbReference>
<reference evidence="7 8" key="1">
    <citation type="submission" date="2018-02" db="EMBL/GenBank/DDBJ databases">
        <title>Genomic Encyclopedia of Archaeal and Bacterial Type Strains, Phase II (KMG-II): from individual species to whole genera.</title>
        <authorList>
            <person name="Goeker M."/>
        </authorList>
    </citation>
    <scope>NUCLEOTIDE SEQUENCE [LARGE SCALE GENOMIC DNA]</scope>
    <source>
        <strain evidence="7 8">YU 961-1</strain>
    </source>
</reference>
<evidence type="ECO:0000256" key="4">
    <source>
        <dbReference type="SAM" id="MobiDB-lite"/>
    </source>
</evidence>
<dbReference type="OrthoDB" id="5241249at2"/>
<dbReference type="SMART" id="SM00065">
    <property type="entry name" value="GAF"/>
    <property type="match status" value="2"/>
</dbReference>
<feature type="compositionally biased region" description="Low complexity" evidence="4">
    <location>
        <begin position="1"/>
        <end position="11"/>
    </location>
</feature>
<dbReference type="InterPro" id="IPR003594">
    <property type="entry name" value="HATPase_dom"/>
</dbReference>
<evidence type="ECO:0000259" key="5">
    <source>
        <dbReference type="SMART" id="SM00065"/>
    </source>
</evidence>
<comment type="caution">
    <text evidence="7">The sequence shown here is derived from an EMBL/GenBank/DDBJ whole genome shotgun (WGS) entry which is preliminary data.</text>
</comment>
<dbReference type="InterPro" id="IPR029016">
    <property type="entry name" value="GAF-like_dom_sf"/>
</dbReference>
<organism evidence="7 8">
    <name type="scientific">Actinokineospora auranticolor</name>
    <dbReference type="NCBI Taxonomy" id="155976"/>
    <lineage>
        <taxon>Bacteria</taxon>
        <taxon>Bacillati</taxon>
        <taxon>Actinomycetota</taxon>
        <taxon>Actinomycetes</taxon>
        <taxon>Pseudonocardiales</taxon>
        <taxon>Pseudonocardiaceae</taxon>
        <taxon>Actinokineospora</taxon>
    </lineage>
</organism>
<dbReference type="SUPFAM" id="SSF55781">
    <property type="entry name" value="GAF domain-like"/>
    <property type="match status" value="2"/>
</dbReference>
<evidence type="ECO:0000256" key="1">
    <source>
        <dbReference type="ARBA" id="ARBA00022679"/>
    </source>
</evidence>
<dbReference type="InterPro" id="IPR011712">
    <property type="entry name" value="Sig_transdc_His_kin_sub3_dim/P"/>
</dbReference>